<feature type="region of interest" description="Disordered" evidence="1">
    <location>
        <begin position="1"/>
        <end position="74"/>
    </location>
</feature>
<dbReference type="PANTHER" id="PTHR33157:SF5">
    <property type="entry name" value="OS09G0314100 PROTEIN"/>
    <property type="match status" value="1"/>
</dbReference>
<dbReference type="Proteomes" id="UP000000768">
    <property type="component" value="Chromosome 10"/>
</dbReference>
<gene>
    <name evidence="2" type="ORF">SORBI_3010G104500</name>
</gene>
<proteinExistence type="predicted"/>
<feature type="non-terminal residue" evidence="2">
    <location>
        <position position="419"/>
    </location>
</feature>
<feature type="region of interest" description="Disordered" evidence="1">
    <location>
        <begin position="328"/>
        <end position="354"/>
    </location>
</feature>
<evidence type="ECO:0000313" key="2">
    <source>
        <dbReference type="EMBL" id="OQU76179.1"/>
    </source>
</evidence>
<name>A0A1W0VSB4_SORBI</name>
<dbReference type="AlphaFoldDB" id="A0A1W0VSB4"/>
<protein>
    <submittedName>
        <fullName evidence="2">Uncharacterized protein</fullName>
    </submittedName>
</protein>
<dbReference type="EMBL" id="CM000769">
    <property type="protein sequence ID" value="OQU76179.1"/>
    <property type="molecule type" value="Genomic_DNA"/>
</dbReference>
<reference evidence="3" key="2">
    <citation type="journal article" date="2018" name="Plant J.">
        <title>The Sorghum bicolor reference genome: improved assembly, gene annotations, a transcriptome atlas, and signatures of genome organization.</title>
        <authorList>
            <person name="McCormick R.F."/>
            <person name="Truong S.K."/>
            <person name="Sreedasyam A."/>
            <person name="Jenkins J."/>
            <person name="Shu S."/>
            <person name="Sims D."/>
            <person name="Kennedy M."/>
            <person name="Amirebrahimi M."/>
            <person name="Weers B.D."/>
            <person name="McKinley B."/>
            <person name="Mattison A."/>
            <person name="Morishige D.T."/>
            <person name="Grimwood J."/>
            <person name="Schmutz J."/>
            <person name="Mullet J.E."/>
        </authorList>
    </citation>
    <scope>NUCLEOTIDE SEQUENCE [LARGE SCALE GENOMIC DNA]</scope>
    <source>
        <strain evidence="3">cv. BTx623</strain>
    </source>
</reference>
<sequence>MARGICHAHRNRLPRRHDTSERTTTQTSASQGTTTTDGSQRTRPAGPHEVEPPKKRGRTPGKRTKLKPLPPTGRVALIPSGDSQFSYVNYNCKLPYKYTTQLGVIIKREYPGLLEEREEDGRLIRERPALDWPDYFLGSVDRDGRTKGEHVLHEFWRLFEVEERLQVEADRVLDIYLKKRVWDMMHQARLDCVKAYYRKRDESINDAIARTIELEYEYRLDWFNDAVWPILCAYWCSEEFKTKRKIGQECRSSFDDIAQNHGGYRPLQQVLGLRFGQHRGTPIYAFSAMKSGMKNIDSNGNCGPIKSNKAQQRLDGYIEGVKKVTQVNEEHEDDGEHGEHQDMEDVEQGQGPEHEKELNAKVLYDMSGGLSTHGRFAIGFGAVRAADVRAAAKENNALYRRLGLEHEIPEASAAATQAI</sequence>
<reference evidence="2 3" key="1">
    <citation type="journal article" date="2009" name="Nature">
        <title>The Sorghum bicolor genome and the diversification of grasses.</title>
        <authorList>
            <person name="Paterson A.H."/>
            <person name="Bowers J.E."/>
            <person name="Bruggmann R."/>
            <person name="Dubchak I."/>
            <person name="Grimwood J."/>
            <person name="Gundlach H."/>
            <person name="Haberer G."/>
            <person name="Hellsten U."/>
            <person name="Mitros T."/>
            <person name="Poliakov A."/>
            <person name="Schmutz J."/>
            <person name="Spannagl M."/>
            <person name="Tang H."/>
            <person name="Wang X."/>
            <person name="Wicker T."/>
            <person name="Bharti A.K."/>
            <person name="Chapman J."/>
            <person name="Feltus F.A."/>
            <person name="Gowik U."/>
            <person name="Grigoriev I.V."/>
            <person name="Lyons E."/>
            <person name="Maher C.A."/>
            <person name="Martis M."/>
            <person name="Narechania A."/>
            <person name="Otillar R.P."/>
            <person name="Penning B.W."/>
            <person name="Salamov A.A."/>
            <person name="Wang Y."/>
            <person name="Zhang L."/>
            <person name="Carpita N.C."/>
            <person name="Freeling M."/>
            <person name="Gingle A.R."/>
            <person name="Hash C.T."/>
            <person name="Keller B."/>
            <person name="Klein P."/>
            <person name="Kresovich S."/>
            <person name="McCann M.C."/>
            <person name="Ming R."/>
            <person name="Peterson D.G."/>
            <person name="Mehboob-ur-Rahman"/>
            <person name="Ware D."/>
            <person name="Westhoff P."/>
            <person name="Mayer K.F."/>
            <person name="Messing J."/>
            <person name="Rokhsar D.S."/>
        </authorList>
    </citation>
    <scope>NUCLEOTIDE SEQUENCE [LARGE SCALE GENOMIC DNA]</scope>
    <source>
        <strain evidence="3">cv. BTx623</strain>
    </source>
</reference>
<feature type="compositionally biased region" description="Low complexity" evidence="1">
    <location>
        <begin position="22"/>
        <end position="43"/>
    </location>
</feature>
<feature type="compositionally biased region" description="Basic residues" evidence="1">
    <location>
        <begin position="55"/>
        <end position="66"/>
    </location>
</feature>
<evidence type="ECO:0000313" key="3">
    <source>
        <dbReference type="Proteomes" id="UP000000768"/>
    </source>
</evidence>
<organism evidence="2 3">
    <name type="scientific">Sorghum bicolor</name>
    <name type="common">Sorghum</name>
    <name type="synonym">Sorghum vulgare</name>
    <dbReference type="NCBI Taxonomy" id="4558"/>
    <lineage>
        <taxon>Eukaryota</taxon>
        <taxon>Viridiplantae</taxon>
        <taxon>Streptophyta</taxon>
        <taxon>Embryophyta</taxon>
        <taxon>Tracheophyta</taxon>
        <taxon>Spermatophyta</taxon>
        <taxon>Magnoliopsida</taxon>
        <taxon>Liliopsida</taxon>
        <taxon>Poales</taxon>
        <taxon>Poaceae</taxon>
        <taxon>PACMAD clade</taxon>
        <taxon>Panicoideae</taxon>
        <taxon>Andropogonodae</taxon>
        <taxon>Andropogoneae</taxon>
        <taxon>Sorghinae</taxon>
        <taxon>Sorghum</taxon>
    </lineage>
</organism>
<evidence type="ECO:0000256" key="1">
    <source>
        <dbReference type="SAM" id="MobiDB-lite"/>
    </source>
</evidence>
<dbReference type="InParanoid" id="A0A1W0VSB4"/>
<keyword evidence="3" id="KW-1185">Reference proteome</keyword>
<dbReference type="GO" id="GO:0032196">
    <property type="term" value="P:transposition"/>
    <property type="evidence" value="ECO:0007669"/>
    <property type="project" value="InterPro"/>
</dbReference>
<dbReference type="InterPro" id="IPR039266">
    <property type="entry name" value="EN-1/SPM"/>
</dbReference>
<dbReference type="Gramene" id="OQU76179">
    <property type="protein sequence ID" value="OQU76179"/>
    <property type="gene ID" value="SORBI_3010G104500"/>
</dbReference>
<accession>A0A1W0VSB4</accession>
<feature type="compositionally biased region" description="Basic residues" evidence="1">
    <location>
        <begin position="1"/>
        <end position="15"/>
    </location>
</feature>
<dbReference type="OMA" id="LCAYWCS"/>
<dbReference type="PANTHER" id="PTHR33157">
    <property type="entry name" value="AUTONOMOUS TRANSPOSABLE ELEMENT EN-1 MOSAIC PROTEIN-RELATED"/>
    <property type="match status" value="1"/>
</dbReference>